<dbReference type="SUPFAM" id="SSF144091">
    <property type="entry name" value="Rhomboid-like"/>
    <property type="match status" value="1"/>
</dbReference>
<dbReference type="GO" id="GO:0016020">
    <property type="term" value="C:membrane"/>
    <property type="evidence" value="ECO:0007669"/>
    <property type="project" value="UniProtKB-SubCell"/>
</dbReference>
<keyword evidence="7" id="KW-0378">Hydrolase</keyword>
<dbReference type="EMBL" id="FWXO01000003">
    <property type="protein sequence ID" value="SMC64343.1"/>
    <property type="molecule type" value="Genomic_DNA"/>
</dbReference>
<keyword evidence="3 5" id="KW-1133">Transmembrane helix</keyword>
<organism evidence="7 8">
    <name type="scientific">Cellulophaga tyrosinoxydans</name>
    <dbReference type="NCBI Taxonomy" id="504486"/>
    <lineage>
        <taxon>Bacteria</taxon>
        <taxon>Pseudomonadati</taxon>
        <taxon>Bacteroidota</taxon>
        <taxon>Flavobacteriia</taxon>
        <taxon>Flavobacteriales</taxon>
        <taxon>Flavobacteriaceae</taxon>
        <taxon>Cellulophaga</taxon>
    </lineage>
</organism>
<dbReference type="GO" id="GO:0004252">
    <property type="term" value="F:serine-type endopeptidase activity"/>
    <property type="evidence" value="ECO:0007669"/>
    <property type="project" value="InterPro"/>
</dbReference>
<sequence length="244" mass="28402">MTESKHFQFSNAVVIIPMVLALLIWTIYLIEIRFGLNFNNYGILPRTLKGLRGVIFSPFIHGSAKHLFNNTVPLAVLSAALLYFYRKNAFTVIVFGVMVSGILTWLIGRESYHIGASGLIYVLASFIFFKGIFSKYYRMVALSLVVVFIYGSMLWYIFPVKDEISWEGHLSGFLVGLIFAYFLKTPMPEIKLYDWQREDFNEEEDEFLQHFDENGNFIEKKPEQEIEGLEIKINYEYKEDKSFD</sequence>
<evidence type="ECO:0000256" key="1">
    <source>
        <dbReference type="ARBA" id="ARBA00004141"/>
    </source>
</evidence>
<dbReference type="InterPro" id="IPR050925">
    <property type="entry name" value="Rhomboid_protease_S54"/>
</dbReference>
<evidence type="ECO:0000313" key="8">
    <source>
        <dbReference type="Proteomes" id="UP000192360"/>
    </source>
</evidence>
<dbReference type="RefSeq" id="WP_084061564.1">
    <property type="nucleotide sequence ID" value="NZ_FWXO01000003.1"/>
</dbReference>
<dbReference type="GO" id="GO:0006508">
    <property type="term" value="P:proteolysis"/>
    <property type="evidence" value="ECO:0007669"/>
    <property type="project" value="UniProtKB-KW"/>
</dbReference>
<feature type="transmembrane region" description="Helical" evidence="5">
    <location>
        <begin position="140"/>
        <end position="158"/>
    </location>
</feature>
<keyword evidence="4 5" id="KW-0472">Membrane</keyword>
<evidence type="ECO:0000256" key="5">
    <source>
        <dbReference type="SAM" id="Phobius"/>
    </source>
</evidence>
<name>A0A1W2AUG6_9FLAO</name>
<feature type="transmembrane region" description="Helical" evidence="5">
    <location>
        <begin position="164"/>
        <end position="183"/>
    </location>
</feature>
<dbReference type="OrthoDB" id="465874at2"/>
<evidence type="ECO:0000256" key="2">
    <source>
        <dbReference type="ARBA" id="ARBA00022692"/>
    </source>
</evidence>
<accession>A0A1W2AUG6</accession>
<dbReference type="Gene3D" id="1.20.1540.10">
    <property type="entry name" value="Rhomboid-like"/>
    <property type="match status" value="1"/>
</dbReference>
<dbReference type="InterPro" id="IPR035952">
    <property type="entry name" value="Rhomboid-like_sf"/>
</dbReference>
<feature type="transmembrane region" description="Helical" evidence="5">
    <location>
        <begin position="114"/>
        <end position="133"/>
    </location>
</feature>
<dbReference type="STRING" id="504486.SAMN05660703_2237"/>
<dbReference type="Proteomes" id="UP000192360">
    <property type="component" value="Unassembled WGS sequence"/>
</dbReference>
<proteinExistence type="predicted"/>
<evidence type="ECO:0000259" key="6">
    <source>
        <dbReference type="Pfam" id="PF01694"/>
    </source>
</evidence>
<keyword evidence="7" id="KW-0645">Protease</keyword>
<dbReference type="AlphaFoldDB" id="A0A1W2AUG6"/>
<evidence type="ECO:0000256" key="3">
    <source>
        <dbReference type="ARBA" id="ARBA00022989"/>
    </source>
</evidence>
<protein>
    <submittedName>
        <fullName evidence="7">Membrane associated serine protease, rhomboid family</fullName>
    </submittedName>
</protein>
<dbReference type="PANTHER" id="PTHR43731">
    <property type="entry name" value="RHOMBOID PROTEASE"/>
    <property type="match status" value="1"/>
</dbReference>
<evidence type="ECO:0000313" key="7">
    <source>
        <dbReference type="EMBL" id="SMC64343.1"/>
    </source>
</evidence>
<feature type="transmembrane region" description="Helical" evidence="5">
    <location>
        <begin position="12"/>
        <end position="30"/>
    </location>
</feature>
<gene>
    <name evidence="7" type="ORF">SAMN05660703_2237</name>
</gene>
<dbReference type="InterPro" id="IPR022764">
    <property type="entry name" value="Peptidase_S54_rhomboid_dom"/>
</dbReference>
<feature type="transmembrane region" description="Helical" evidence="5">
    <location>
        <begin position="90"/>
        <end position="108"/>
    </location>
</feature>
<evidence type="ECO:0000256" key="4">
    <source>
        <dbReference type="ARBA" id="ARBA00023136"/>
    </source>
</evidence>
<feature type="transmembrane region" description="Helical" evidence="5">
    <location>
        <begin position="67"/>
        <end position="85"/>
    </location>
</feature>
<dbReference type="Pfam" id="PF01694">
    <property type="entry name" value="Rhomboid"/>
    <property type="match status" value="1"/>
</dbReference>
<comment type="subcellular location">
    <subcellularLocation>
        <location evidence="1">Membrane</location>
        <topology evidence="1">Multi-pass membrane protein</topology>
    </subcellularLocation>
</comment>
<dbReference type="PANTHER" id="PTHR43731:SF9">
    <property type="entry name" value="SLR1461 PROTEIN"/>
    <property type="match status" value="1"/>
</dbReference>
<keyword evidence="8" id="KW-1185">Reference proteome</keyword>
<keyword evidence="2 5" id="KW-0812">Transmembrane</keyword>
<reference evidence="7 8" key="1">
    <citation type="submission" date="2017-04" db="EMBL/GenBank/DDBJ databases">
        <authorList>
            <person name="Afonso C.L."/>
            <person name="Miller P.J."/>
            <person name="Scott M.A."/>
            <person name="Spackman E."/>
            <person name="Goraichik I."/>
            <person name="Dimitrov K.M."/>
            <person name="Suarez D.L."/>
            <person name="Swayne D.E."/>
        </authorList>
    </citation>
    <scope>NUCLEOTIDE SEQUENCE [LARGE SCALE GENOMIC DNA]</scope>
    <source>
        <strain evidence="7 8">DSM 21164</strain>
    </source>
</reference>
<feature type="domain" description="Peptidase S54 rhomboid" evidence="6">
    <location>
        <begin position="53"/>
        <end position="183"/>
    </location>
</feature>